<evidence type="ECO:0000313" key="12">
    <source>
        <dbReference type="Proteomes" id="UP000314223"/>
    </source>
</evidence>
<feature type="region of interest" description="Disordered" evidence="8">
    <location>
        <begin position="302"/>
        <end position="329"/>
    </location>
</feature>
<comment type="similarity">
    <text evidence="2">Belongs to the ABC transporter superfamily.</text>
</comment>
<evidence type="ECO:0000256" key="5">
    <source>
        <dbReference type="ARBA" id="ARBA00022741"/>
    </source>
</evidence>
<dbReference type="GO" id="GO:0005886">
    <property type="term" value="C:plasma membrane"/>
    <property type="evidence" value="ECO:0007669"/>
    <property type="project" value="UniProtKB-SubCell"/>
</dbReference>
<proteinExistence type="inferred from homology"/>
<dbReference type="PANTHER" id="PTHR43297">
    <property type="entry name" value="OLIGOPEPTIDE TRANSPORT ATP-BINDING PROTEIN APPD"/>
    <property type="match status" value="1"/>
</dbReference>
<evidence type="ECO:0000256" key="4">
    <source>
        <dbReference type="ARBA" id="ARBA00022475"/>
    </source>
</evidence>
<feature type="compositionally biased region" description="Low complexity" evidence="8">
    <location>
        <begin position="143"/>
        <end position="167"/>
    </location>
</feature>
<protein>
    <submittedName>
        <fullName evidence="11">ABC transporter ATP-binding protein</fullName>
    </submittedName>
    <submittedName>
        <fullName evidence="10">Oligopeptide ABC transporter, ATP-binding protein</fullName>
    </submittedName>
</protein>
<evidence type="ECO:0000313" key="11">
    <source>
        <dbReference type="EMBL" id="TNM54445.1"/>
    </source>
</evidence>
<reference evidence="10" key="1">
    <citation type="journal article" date="2014" name="Int. J. Syst. Evol. Microbiol.">
        <title>Complete genome of a new Firmicutes species belonging to the dominant human colonic microbiota ('Ruminococcus bicirculans') reveals two chromosomes and a selective capacity to utilize plant glucans.</title>
        <authorList>
            <consortium name="NISC Comparative Sequencing Program"/>
            <person name="Wegmann U."/>
            <person name="Louis P."/>
            <person name="Goesmann A."/>
            <person name="Henrissat B."/>
            <person name="Duncan S.H."/>
            <person name="Flint H.J."/>
        </authorList>
    </citation>
    <scope>NUCLEOTIDE SEQUENCE</scope>
    <source>
        <strain evidence="10">CGMCC 1.15472</strain>
    </source>
</reference>
<dbReference type="InterPro" id="IPR050388">
    <property type="entry name" value="ABC_Ni/Peptide_Import"/>
</dbReference>
<evidence type="ECO:0000256" key="8">
    <source>
        <dbReference type="SAM" id="MobiDB-lite"/>
    </source>
</evidence>
<dbReference type="RefSeq" id="WP_139468868.1">
    <property type="nucleotide sequence ID" value="NZ_BMJG01000007.1"/>
</dbReference>
<reference evidence="13" key="2">
    <citation type="journal article" date="2019" name="Int. J. Syst. Evol. Microbiol.">
        <title>The Global Catalogue of Microorganisms (GCM) 10K type strain sequencing project: providing services to taxonomists for standard genome sequencing and annotation.</title>
        <authorList>
            <consortium name="The Broad Institute Genomics Platform"/>
            <consortium name="The Broad Institute Genome Sequencing Center for Infectious Disease"/>
            <person name="Wu L."/>
            <person name="Ma J."/>
        </authorList>
    </citation>
    <scope>NUCLEOTIDE SEQUENCE [LARGE SCALE GENOMIC DNA]</scope>
    <source>
        <strain evidence="13">CGMCC 1.15472</strain>
    </source>
</reference>
<organism evidence="11 12">
    <name type="scientific">Brevibacterium sediminis</name>
    <dbReference type="NCBI Taxonomy" id="1857024"/>
    <lineage>
        <taxon>Bacteria</taxon>
        <taxon>Bacillati</taxon>
        <taxon>Actinomycetota</taxon>
        <taxon>Actinomycetes</taxon>
        <taxon>Micrococcales</taxon>
        <taxon>Brevibacteriaceae</taxon>
        <taxon>Brevibacterium</taxon>
    </lineage>
</organism>
<name>A0A5C4X1L2_9MICO</name>
<dbReference type="PROSITE" id="PS00211">
    <property type="entry name" value="ABC_TRANSPORTER_1"/>
    <property type="match status" value="2"/>
</dbReference>
<dbReference type="PANTHER" id="PTHR43297:SF2">
    <property type="entry name" value="DIPEPTIDE TRANSPORT ATP-BINDING PROTEIN DPPD"/>
    <property type="match status" value="1"/>
</dbReference>
<dbReference type="Pfam" id="PF00005">
    <property type="entry name" value="ABC_tran"/>
    <property type="match status" value="2"/>
</dbReference>
<dbReference type="Proteomes" id="UP000632322">
    <property type="component" value="Unassembled WGS sequence"/>
</dbReference>
<keyword evidence="7" id="KW-0472">Membrane</keyword>
<gene>
    <name evidence="11" type="ORF">FHQ09_11350</name>
    <name evidence="10" type="ORF">GCM10010974_22990</name>
</gene>
<reference evidence="11 12" key="3">
    <citation type="submission" date="2019-06" db="EMBL/GenBank/DDBJ databases">
        <authorList>
            <person name="Mardanova A.M."/>
            <person name="Pudova D.S."/>
            <person name="Shagimardanova E.I."/>
            <person name="Gogoleva N.E."/>
            <person name="Lutfullin M.T."/>
            <person name="Hadieva G.F."/>
            <person name="Sharipova M.R."/>
        </authorList>
    </citation>
    <scope>NUCLEOTIDE SEQUENCE [LARGE SCALE GENOMIC DNA]</scope>
    <source>
        <strain evidence="11 12">MG-1</strain>
    </source>
</reference>
<reference evidence="10" key="4">
    <citation type="submission" date="2024-05" db="EMBL/GenBank/DDBJ databases">
        <authorList>
            <person name="Sun Q."/>
            <person name="Zhou Y."/>
        </authorList>
    </citation>
    <scope>NUCLEOTIDE SEQUENCE</scope>
    <source>
        <strain evidence="10">CGMCC 1.15472</strain>
    </source>
</reference>
<feature type="domain" description="ABC transporter" evidence="9">
    <location>
        <begin position="19"/>
        <end position="296"/>
    </location>
</feature>
<dbReference type="InterPro" id="IPR003593">
    <property type="entry name" value="AAA+_ATPase"/>
</dbReference>
<evidence type="ECO:0000259" key="9">
    <source>
        <dbReference type="PROSITE" id="PS50893"/>
    </source>
</evidence>
<dbReference type="EMBL" id="VDMQ01000006">
    <property type="protein sequence ID" value="TNM54445.1"/>
    <property type="molecule type" value="Genomic_DNA"/>
</dbReference>
<sequence length="600" mass="62651">MVADSAPSPETVPTDRAALSYRDHSVSFGPKVITREVSFDLVPGRILALVGESGSGKSVTALAALGLAGSAEQTGSVLLSSAGLTGTAADSRELVGLDPTGLRGVRGAEIGVVFQEPMSAFNPMFRLGHQIAEAVRAHRHRAGSSPGGAEPAGGAEATAGAASAAETSVRDRVRAQLVKVGLDDPDRIMRAYPHQLSGGQLQRAMIALATVNAPRVLIADEPTTALDVTVQTGILDLLRSQATEEGQAVLLITHDMGVVADIADEVAVMKNGRIVEQGKVDELFSDPQEEYTRQLLAAVPRLGDFGSGRSKPETGSSSAPDASTAPDGSTAPAIAAELRSATVVHRSSAGPVTAIEGIDLQIPAGSITGLVGESGSGKSTIATVLTGGQKLSSGQVFVDGQAVSTRPNRAQRRRRADIGVVFQDPRGALNPRRTIGSQIGEPLRVHRRLDSHTIDARVAALLDDVQLPGDFAERYPHELSGGQRQRVAIARALALDPKLLIADEPTSALDVSVQRGVLRLLAELHEVHDFACLFISHDLAVIEQLASTVVVLRHGAIVEQGTSAQVLTAPQQAYTKELIESAPLPDPQIQAARRAARLAA</sequence>
<dbReference type="GO" id="GO:0016887">
    <property type="term" value="F:ATP hydrolysis activity"/>
    <property type="evidence" value="ECO:0007669"/>
    <property type="project" value="InterPro"/>
</dbReference>
<dbReference type="Pfam" id="PF08352">
    <property type="entry name" value="oligo_HPY"/>
    <property type="match status" value="2"/>
</dbReference>
<keyword evidence="6 11" id="KW-0067">ATP-binding</keyword>
<dbReference type="GO" id="GO:0005524">
    <property type="term" value="F:ATP binding"/>
    <property type="evidence" value="ECO:0007669"/>
    <property type="project" value="UniProtKB-KW"/>
</dbReference>
<dbReference type="InterPro" id="IPR027417">
    <property type="entry name" value="P-loop_NTPase"/>
</dbReference>
<evidence type="ECO:0000313" key="13">
    <source>
        <dbReference type="Proteomes" id="UP000632322"/>
    </source>
</evidence>
<keyword evidence="4" id="KW-1003">Cell membrane</keyword>
<dbReference type="EMBL" id="BMJG01000007">
    <property type="protein sequence ID" value="GGC39931.1"/>
    <property type="molecule type" value="Genomic_DNA"/>
</dbReference>
<evidence type="ECO:0000256" key="1">
    <source>
        <dbReference type="ARBA" id="ARBA00004202"/>
    </source>
</evidence>
<dbReference type="AlphaFoldDB" id="A0A5C4X1L2"/>
<comment type="subcellular location">
    <subcellularLocation>
        <location evidence="1">Cell membrane</location>
        <topology evidence="1">Peripheral membrane protein</topology>
    </subcellularLocation>
</comment>
<dbReference type="Gene3D" id="3.40.50.300">
    <property type="entry name" value="P-loop containing nucleotide triphosphate hydrolases"/>
    <property type="match status" value="2"/>
</dbReference>
<feature type="region of interest" description="Disordered" evidence="8">
    <location>
        <begin position="141"/>
        <end position="167"/>
    </location>
</feature>
<dbReference type="Proteomes" id="UP000314223">
    <property type="component" value="Unassembled WGS sequence"/>
</dbReference>
<dbReference type="SMART" id="SM00382">
    <property type="entry name" value="AAA"/>
    <property type="match status" value="2"/>
</dbReference>
<evidence type="ECO:0000313" key="10">
    <source>
        <dbReference type="EMBL" id="GGC39931.1"/>
    </source>
</evidence>
<dbReference type="SUPFAM" id="SSF52540">
    <property type="entry name" value="P-loop containing nucleoside triphosphate hydrolases"/>
    <property type="match status" value="2"/>
</dbReference>
<keyword evidence="5" id="KW-0547">Nucleotide-binding</keyword>
<dbReference type="PROSITE" id="PS50893">
    <property type="entry name" value="ABC_TRANSPORTER_2"/>
    <property type="match status" value="2"/>
</dbReference>
<feature type="domain" description="ABC transporter" evidence="9">
    <location>
        <begin position="338"/>
        <end position="579"/>
    </location>
</feature>
<comment type="caution">
    <text evidence="11">The sequence shown here is derived from an EMBL/GenBank/DDBJ whole genome shotgun (WGS) entry which is preliminary data.</text>
</comment>
<accession>A0A5C4X1L2</accession>
<keyword evidence="13" id="KW-1185">Reference proteome</keyword>
<dbReference type="GO" id="GO:0015833">
    <property type="term" value="P:peptide transport"/>
    <property type="evidence" value="ECO:0007669"/>
    <property type="project" value="InterPro"/>
</dbReference>
<keyword evidence="3" id="KW-0813">Transport</keyword>
<evidence type="ECO:0000256" key="2">
    <source>
        <dbReference type="ARBA" id="ARBA00005417"/>
    </source>
</evidence>
<dbReference type="InterPro" id="IPR017871">
    <property type="entry name" value="ABC_transporter-like_CS"/>
</dbReference>
<dbReference type="CDD" id="cd03257">
    <property type="entry name" value="ABC_NikE_OppD_transporters"/>
    <property type="match status" value="2"/>
</dbReference>
<feature type="compositionally biased region" description="Low complexity" evidence="8">
    <location>
        <begin position="314"/>
        <end position="329"/>
    </location>
</feature>
<dbReference type="InterPro" id="IPR013563">
    <property type="entry name" value="Oligopep_ABC_C"/>
</dbReference>
<evidence type="ECO:0000256" key="3">
    <source>
        <dbReference type="ARBA" id="ARBA00022448"/>
    </source>
</evidence>
<evidence type="ECO:0000256" key="7">
    <source>
        <dbReference type="ARBA" id="ARBA00023136"/>
    </source>
</evidence>
<dbReference type="InterPro" id="IPR003439">
    <property type="entry name" value="ABC_transporter-like_ATP-bd"/>
</dbReference>
<evidence type="ECO:0000256" key="6">
    <source>
        <dbReference type="ARBA" id="ARBA00022840"/>
    </source>
</evidence>